<evidence type="ECO:0000313" key="1">
    <source>
        <dbReference type="EMBL" id="CAH6723806.1"/>
    </source>
</evidence>
<protein>
    <submittedName>
        <fullName evidence="1">Post-transcriptional regulator Mkt1p</fullName>
    </submittedName>
</protein>
<gene>
    <name evidence="1" type="ORF">CLIB1444_20S01156</name>
</gene>
<name>A0ACA9YFH0_9ASCO</name>
<reference evidence="1" key="1">
    <citation type="submission" date="2022-06" db="EMBL/GenBank/DDBJ databases">
        <authorList>
            <person name="Legras J.-L."/>
            <person name="Devillers H."/>
            <person name="Grondin C."/>
        </authorList>
    </citation>
    <scope>NUCLEOTIDE SEQUENCE</scope>
    <source>
        <strain evidence="1">CLIB 1444</strain>
    </source>
</reference>
<sequence>MPIKSLESYLFERKLVSTGSIEILQNATIGIDAEHYLSRIYTSKKEQFLSAIGGIPSSLKDYIQSDLKVFQECNIKPIFIIKGLNIQSQVDDLKVNELSSNEQHLYTSWNRISQKDNNINNNFPGAYGNNESFRSFTDPLPFKPMINDLIKLFIDHDIEYLVCPYDTSFQLSYLYQVGLIDSIYGSTDLLLTKIEKFILGMEFQSKDFRFIEKVKVLKELNLTDRQLLDLSIMVGCNLQPTTFPNLPPLPKPSAAQPYPQLSHFKVALDILYQYINMNGNPRSDLYGFIYNLNDERCTELYQKGFSSFKFIPILNKEGYVVMYGTEIQKLGLISNDDIYTFEIDEKKNEGEKNGNGEKNGHDKQNKIIQIPNDVHDIISQRLPPEFCFYLSNGLAPIELLEAITQGKLNIRPTLEAALSDSYKKLINSKEYIDNLDSLFNLLTQLLARYYQVKKIKVNYWYKDETLELNNRMNPNMNQQLKHLIMKTDKPDFKLTDFFINLNDSFKETKDIKLTSNNDVISTGLLRSFYLIGLIDKKTNQLTSYGKGLKTFITKHKTSNDIFQQLILLLLLIKSDVLKLNEPNREFSSVARHFKDVSSSTVDQEDLKHITLVSRIFSIHKINIAPINYQGPISRNLLNFRSHLKFISKNLIYTLQSCLIDLIVRQENNNLKVDLKSKNDWNKFIGQIPFFKDINNTLLGVIAEIYFEYSLKQKKLNKDLSKEQIIENTQDQLLNSVYQINNTVFNINVHGVNSITASQLLADFQKGVEFWNLFIDFVKVFNETDKSIISDDYLKSILETDEWMKQFV</sequence>
<keyword evidence="2" id="KW-1185">Reference proteome</keyword>
<evidence type="ECO:0000313" key="2">
    <source>
        <dbReference type="Proteomes" id="UP001152531"/>
    </source>
</evidence>
<comment type="caution">
    <text evidence="1">The sequence shown here is derived from an EMBL/GenBank/DDBJ whole genome shotgun (WGS) entry which is preliminary data.</text>
</comment>
<proteinExistence type="predicted"/>
<accession>A0ACA9YFH0</accession>
<dbReference type="EMBL" id="CALSDN010000020">
    <property type="protein sequence ID" value="CAH6723806.1"/>
    <property type="molecule type" value="Genomic_DNA"/>
</dbReference>
<dbReference type="Proteomes" id="UP001152531">
    <property type="component" value="Unassembled WGS sequence"/>
</dbReference>
<organism evidence="1 2">
    <name type="scientific">[Candida] jaroonii</name>
    <dbReference type="NCBI Taxonomy" id="467808"/>
    <lineage>
        <taxon>Eukaryota</taxon>
        <taxon>Fungi</taxon>
        <taxon>Dikarya</taxon>
        <taxon>Ascomycota</taxon>
        <taxon>Saccharomycotina</taxon>
        <taxon>Pichiomycetes</taxon>
        <taxon>Debaryomycetaceae</taxon>
        <taxon>Yamadazyma</taxon>
    </lineage>
</organism>